<evidence type="ECO:0000313" key="3">
    <source>
        <dbReference type="EMBL" id="MFB9470304.1"/>
    </source>
</evidence>
<feature type="region of interest" description="Disordered" evidence="1">
    <location>
        <begin position="319"/>
        <end position="338"/>
    </location>
</feature>
<sequence>MRNPSGSLLLLPTRALRRAVLTASALLLTLAATIFALAVPAHAATELRVLQWNIAGNSFSLLQDPNEPDNEGTMQVVRRLLEVAAGKQPRLISMNESCWLQAKYARQQLANNFGDAQVQFTDTTGFDPLCGADSGSIGESGPALIAVNADGVWDRRNIYFSNDDGSISQEETGRAAACMVVSFASTLGQVVQACSVHLEPQPEELARAQAQALVQEFADSPYPVVLGGDFNTTPEFLQGVYAPEQGGQGEYLDVDHPANRPTDSHNTKIDYIFGDRDHFSPTLSGEVIEPGDCPTFPFFHHPCSDHRMVFGTLTFRDDVPVQPEPGEPPANEDPVPVDTPPFVTAGADISGDEGAAIALRGAADDDHGAPSVSWSYQAASGVDAGATCQISDVHQARTTMTCTDDGTYTVRLSADDGVNDPVSATATVTVENAPPVLTLDDPAPWAVYRAGTQVDLAASFTDSGANDTHTCKVTWDDGAQESYAPISGSCDRPHTFEHPGMYTIDVTVTDDDGASDNAEVMVVVYDPDAGFVTAGSTIQSPAGALSEDPAHTGKGSFQFNPKYKPHDDGPVPGGGKVSFGLAGSDLDLDATGLEWLVVTPDGKAAVKGTAKVGGDSGYGFVLYGYDDPDKLRMVVWRSSDGPVPGNNLVYDSNRGTSYDLDQAEPQAITSGSVQVHH</sequence>
<reference evidence="3 4" key="1">
    <citation type="submission" date="2024-09" db="EMBL/GenBank/DDBJ databases">
        <authorList>
            <person name="Sun Q."/>
            <person name="Mori K."/>
        </authorList>
    </citation>
    <scope>NUCLEOTIDE SEQUENCE [LARGE SCALE GENOMIC DNA]</scope>
    <source>
        <strain evidence="3 4">JCM 3324</strain>
    </source>
</reference>
<dbReference type="SMART" id="SM00089">
    <property type="entry name" value="PKD"/>
    <property type="match status" value="2"/>
</dbReference>
<name>A0ABV5NKN4_9ACTN</name>
<dbReference type="Pfam" id="PF18911">
    <property type="entry name" value="PKD_4"/>
    <property type="match status" value="1"/>
</dbReference>
<dbReference type="InterPro" id="IPR022409">
    <property type="entry name" value="PKD/Chitinase_dom"/>
</dbReference>
<dbReference type="InterPro" id="IPR035986">
    <property type="entry name" value="PKD_dom_sf"/>
</dbReference>
<dbReference type="InterPro" id="IPR013783">
    <property type="entry name" value="Ig-like_fold"/>
</dbReference>
<comment type="caution">
    <text evidence="3">The sequence shown here is derived from an EMBL/GenBank/DDBJ whole genome shotgun (WGS) entry which is preliminary data.</text>
</comment>
<dbReference type="PROSITE" id="PS50093">
    <property type="entry name" value="PKD"/>
    <property type="match status" value="2"/>
</dbReference>
<evidence type="ECO:0000313" key="4">
    <source>
        <dbReference type="Proteomes" id="UP001589568"/>
    </source>
</evidence>
<dbReference type="InterPro" id="IPR036691">
    <property type="entry name" value="Endo/exonu/phosph_ase_sf"/>
</dbReference>
<evidence type="ECO:0000256" key="1">
    <source>
        <dbReference type="SAM" id="MobiDB-lite"/>
    </source>
</evidence>
<evidence type="ECO:0000259" key="2">
    <source>
        <dbReference type="PROSITE" id="PS50093"/>
    </source>
</evidence>
<dbReference type="InterPro" id="IPR000601">
    <property type="entry name" value="PKD_dom"/>
</dbReference>
<dbReference type="Gene3D" id="3.60.10.10">
    <property type="entry name" value="Endonuclease/exonuclease/phosphatase"/>
    <property type="match status" value="1"/>
</dbReference>
<dbReference type="SUPFAM" id="SSF56219">
    <property type="entry name" value="DNase I-like"/>
    <property type="match status" value="1"/>
</dbReference>
<keyword evidence="4" id="KW-1185">Reference proteome</keyword>
<dbReference type="CDD" id="cd00146">
    <property type="entry name" value="PKD"/>
    <property type="match status" value="1"/>
</dbReference>
<dbReference type="Pfam" id="PF03372">
    <property type="entry name" value="Exo_endo_phos"/>
    <property type="match status" value="1"/>
</dbReference>
<dbReference type="SUPFAM" id="SSF49299">
    <property type="entry name" value="PKD domain"/>
    <property type="match status" value="1"/>
</dbReference>
<protein>
    <submittedName>
        <fullName evidence="3">PKD domain-containing protein</fullName>
    </submittedName>
</protein>
<dbReference type="EMBL" id="JBHMCF010000011">
    <property type="protein sequence ID" value="MFB9470304.1"/>
    <property type="molecule type" value="Genomic_DNA"/>
</dbReference>
<organism evidence="3 4">
    <name type="scientific">Nonomuraea salmonea</name>
    <dbReference type="NCBI Taxonomy" id="46181"/>
    <lineage>
        <taxon>Bacteria</taxon>
        <taxon>Bacillati</taxon>
        <taxon>Actinomycetota</taxon>
        <taxon>Actinomycetes</taxon>
        <taxon>Streptosporangiales</taxon>
        <taxon>Streptosporangiaceae</taxon>
        <taxon>Nonomuraea</taxon>
    </lineage>
</organism>
<dbReference type="RefSeq" id="WP_379483131.1">
    <property type="nucleotide sequence ID" value="NZ_JBHMCF010000011.1"/>
</dbReference>
<feature type="domain" description="PKD" evidence="2">
    <location>
        <begin position="441"/>
        <end position="524"/>
    </location>
</feature>
<proteinExistence type="predicted"/>
<dbReference type="Proteomes" id="UP001589568">
    <property type="component" value="Unassembled WGS sequence"/>
</dbReference>
<dbReference type="InterPro" id="IPR005135">
    <property type="entry name" value="Endo/exonuclease/phosphatase"/>
</dbReference>
<gene>
    <name evidence="3" type="ORF">ACFFR3_12350</name>
</gene>
<dbReference type="Gene3D" id="2.60.40.10">
    <property type="entry name" value="Immunoglobulins"/>
    <property type="match status" value="2"/>
</dbReference>
<feature type="domain" description="PKD" evidence="2">
    <location>
        <begin position="368"/>
        <end position="431"/>
    </location>
</feature>
<accession>A0ABV5NKN4</accession>